<name>A0ABW0IGH2_9BACT</name>
<dbReference type="Gene3D" id="2.120.10.10">
    <property type="match status" value="1"/>
</dbReference>
<dbReference type="PANTHER" id="PTHR10628">
    <property type="entry name" value="SIALIDASE"/>
    <property type="match status" value="1"/>
</dbReference>
<reference evidence="6" key="1">
    <citation type="journal article" date="2019" name="Int. J. Syst. Evol. Microbiol.">
        <title>The Global Catalogue of Microorganisms (GCM) 10K type strain sequencing project: providing services to taxonomists for standard genome sequencing and annotation.</title>
        <authorList>
            <consortium name="The Broad Institute Genomics Platform"/>
            <consortium name="The Broad Institute Genome Sequencing Center for Infectious Disease"/>
            <person name="Wu L."/>
            <person name="Ma J."/>
        </authorList>
    </citation>
    <scope>NUCLEOTIDE SEQUENCE [LARGE SCALE GENOMIC DNA]</scope>
    <source>
        <strain evidence="6">CCUG 55250</strain>
    </source>
</reference>
<feature type="domain" description="Sialidase" evidence="4">
    <location>
        <begin position="53"/>
        <end position="404"/>
    </location>
</feature>
<dbReference type="EMBL" id="JBHSMA010000012">
    <property type="protein sequence ID" value="MFC5412389.1"/>
    <property type="molecule type" value="Genomic_DNA"/>
</dbReference>
<dbReference type="RefSeq" id="WP_379849851.1">
    <property type="nucleotide sequence ID" value="NZ_JBHSMA010000012.1"/>
</dbReference>
<evidence type="ECO:0000256" key="3">
    <source>
        <dbReference type="ARBA" id="ARBA00012733"/>
    </source>
</evidence>
<keyword evidence="6" id="KW-1185">Reference proteome</keyword>
<evidence type="ECO:0000313" key="6">
    <source>
        <dbReference type="Proteomes" id="UP001596106"/>
    </source>
</evidence>
<evidence type="ECO:0000313" key="5">
    <source>
        <dbReference type="EMBL" id="MFC5412389.1"/>
    </source>
</evidence>
<evidence type="ECO:0000256" key="2">
    <source>
        <dbReference type="ARBA" id="ARBA00009348"/>
    </source>
</evidence>
<comment type="caution">
    <text evidence="5">The sequence shown here is derived from an EMBL/GenBank/DDBJ whole genome shotgun (WGS) entry which is preliminary data.</text>
</comment>
<comment type="similarity">
    <text evidence="2">Belongs to the glycosyl hydrolase 33 family.</text>
</comment>
<dbReference type="SUPFAM" id="SSF50939">
    <property type="entry name" value="Sialidases"/>
    <property type="match status" value="1"/>
</dbReference>
<dbReference type="InterPro" id="IPR036278">
    <property type="entry name" value="Sialidase_sf"/>
</dbReference>
<dbReference type="Pfam" id="PF13088">
    <property type="entry name" value="BNR_2"/>
    <property type="match status" value="1"/>
</dbReference>
<dbReference type="Proteomes" id="UP001596106">
    <property type="component" value="Unassembled WGS sequence"/>
</dbReference>
<comment type="catalytic activity">
    <reaction evidence="1">
        <text>Hydrolysis of alpha-(2-&gt;3)-, alpha-(2-&gt;6)-, alpha-(2-&gt;8)- glycosidic linkages of terminal sialic acid residues in oligosaccharides, glycoproteins, glycolipids, colominic acid and synthetic substrates.</text>
        <dbReference type="EC" id="3.2.1.18"/>
    </reaction>
</comment>
<sequence length="438" mass="48793">MIACPSGLLRAQSGKKSVAVFEENRVWQGNEGGKVMYHVYGLTATRKGVVLAFSEARYDHTDEGPHDLLCKRSTDGGKTWSESIVIEKGDGSFWRANGQPDKRECWANPAALADQKTGRVLFFYVLNEGQYRGKNTQRMTRVFYKTSDDDGQTWSERIEITDLLNAKADGSPNRDAQGKPVLNEDGFPCDYLGRAFHMPGPGHGIQLKNGRLLLQFWHRKAIGRFKPDGSYESVPSAERNYSDSVIYSDDQGKTWKKGGSTGLGQFVTESRLVELADGRVMLNGRIDAPKPPAGPDQPDLKNHPSKHRWVAISTDQGLTWQNEHIDQTLPPFTNVDCGFIRYRTGRKSAKAALLLSHPSELNARAGMTISASFDEGRTWPIHKPVFDGGTQYSDLVTLPDGSVGLLYGRAHKQPGQTSYGFRVDEVVFVRFNDAWLHQ</sequence>
<dbReference type="InterPro" id="IPR026856">
    <property type="entry name" value="Sialidase_fam"/>
</dbReference>
<accession>A0ABW0IGH2</accession>
<proteinExistence type="inferred from homology"/>
<evidence type="ECO:0000256" key="1">
    <source>
        <dbReference type="ARBA" id="ARBA00000427"/>
    </source>
</evidence>
<organism evidence="5 6">
    <name type="scientific">Larkinella bovis</name>
    <dbReference type="NCBI Taxonomy" id="683041"/>
    <lineage>
        <taxon>Bacteria</taxon>
        <taxon>Pseudomonadati</taxon>
        <taxon>Bacteroidota</taxon>
        <taxon>Cytophagia</taxon>
        <taxon>Cytophagales</taxon>
        <taxon>Spirosomataceae</taxon>
        <taxon>Larkinella</taxon>
    </lineage>
</organism>
<protein>
    <recommendedName>
        <fullName evidence="3">exo-alpha-sialidase</fullName>
        <ecNumber evidence="3">3.2.1.18</ecNumber>
    </recommendedName>
</protein>
<dbReference type="InterPro" id="IPR011040">
    <property type="entry name" value="Sialidase"/>
</dbReference>
<gene>
    <name evidence="5" type="ORF">ACFPMF_23900</name>
</gene>
<evidence type="ECO:0000259" key="4">
    <source>
        <dbReference type="Pfam" id="PF13088"/>
    </source>
</evidence>
<dbReference type="PANTHER" id="PTHR10628:SF30">
    <property type="entry name" value="EXO-ALPHA-SIALIDASE"/>
    <property type="match status" value="1"/>
</dbReference>
<dbReference type="EC" id="3.2.1.18" evidence="3"/>
<dbReference type="CDD" id="cd15482">
    <property type="entry name" value="Sialidase_non-viral"/>
    <property type="match status" value="1"/>
</dbReference>